<keyword evidence="1" id="KW-0732">Signal</keyword>
<evidence type="ECO:0000259" key="2">
    <source>
        <dbReference type="Pfam" id="PF00085"/>
    </source>
</evidence>
<evidence type="ECO:0000313" key="3">
    <source>
        <dbReference type="EMBL" id="CAD9435137.1"/>
    </source>
</evidence>
<sequence length="226" mass="25958">MKHVILWAAIFLSASAFLPPRQSARIARTHSNYHAVRAEVLCSEKPVRKIENKQTFKKFLEQKRETVVVVKFYAHRCQACKIMAPKFRQVSQMYPVPHFEFAEVELKDNKDLFEEEHVGLLPSVHFYWGGSKVENFTCSSKAIYSLKEKLTEYDAIQTGSTYTNYLPPNVVVQPNRTTEELSTSSDEGHPAVSPRIRVAAKVIMMTSILAVTVRFLRIPQLLSWLR</sequence>
<dbReference type="Gene3D" id="3.40.30.10">
    <property type="entry name" value="Glutaredoxin"/>
    <property type="match status" value="1"/>
</dbReference>
<feature type="chain" id="PRO_5030755960" description="Thioredoxin domain-containing protein" evidence="1">
    <location>
        <begin position="17"/>
        <end position="226"/>
    </location>
</feature>
<protein>
    <recommendedName>
        <fullName evidence="2">Thioredoxin domain-containing protein</fullName>
    </recommendedName>
</protein>
<dbReference type="PANTHER" id="PTHR10438">
    <property type="entry name" value="THIOREDOXIN"/>
    <property type="match status" value="1"/>
</dbReference>
<reference evidence="3" key="1">
    <citation type="submission" date="2021-01" db="EMBL/GenBank/DDBJ databases">
        <authorList>
            <person name="Corre E."/>
            <person name="Pelletier E."/>
            <person name="Niang G."/>
            <person name="Scheremetjew M."/>
            <person name="Finn R."/>
            <person name="Kale V."/>
            <person name="Holt S."/>
            <person name="Cochrane G."/>
            <person name="Meng A."/>
            <person name="Brown T."/>
            <person name="Cohen L."/>
        </authorList>
    </citation>
    <scope>NUCLEOTIDE SEQUENCE</scope>
    <source>
        <strain evidence="3">CCMP1381</strain>
    </source>
</reference>
<name>A0A7S2G7T0_9STRA</name>
<dbReference type="InterPro" id="IPR013766">
    <property type="entry name" value="Thioredoxin_domain"/>
</dbReference>
<dbReference type="Pfam" id="PF00085">
    <property type="entry name" value="Thioredoxin"/>
    <property type="match status" value="1"/>
</dbReference>
<proteinExistence type="predicted"/>
<dbReference type="InterPro" id="IPR036249">
    <property type="entry name" value="Thioredoxin-like_sf"/>
</dbReference>
<dbReference type="AlphaFoldDB" id="A0A7S2G7T0"/>
<dbReference type="PANTHER" id="PTHR10438:SF463">
    <property type="entry name" value="THIOREDOXIN"/>
    <property type="match status" value="1"/>
</dbReference>
<dbReference type="CDD" id="cd02947">
    <property type="entry name" value="TRX_family"/>
    <property type="match status" value="1"/>
</dbReference>
<accession>A0A7S2G7T0</accession>
<organism evidence="3">
    <name type="scientific">Octactis speculum</name>
    <dbReference type="NCBI Taxonomy" id="3111310"/>
    <lineage>
        <taxon>Eukaryota</taxon>
        <taxon>Sar</taxon>
        <taxon>Stramenopiles</taxon>
        <taxon>Ochrophyta</taxon>
        <taxon>Dictyochophyceae</taxon>
        <taxon>Dictyochales</taxon>
        <taxon>Dictyochaceae</taxon>
        <taxon>Octactis</taxon>
    </lineage>
</organism>
<dbReference type="InterPro" id="IPR050620">
    <property type="entry name" value="Thioredoxin_H-type-like"/>
</dbReference>
<dbReference type="SUPFAM" id="SSF52833">
    <property type="entry name" value="Thioredoxin-like"/>
    <property type="match status" value="1"/>
</dbReference>
<feature type="domain" description="Thioredoxin" evidence="2">
    <location>
        <begin position="51"/>
        <end position="141"/>
    </location>
</feature>
<evidence type="ECO:0000256" key="1">
    <source>
        <dbReference type="SAM" id="SignalP"/>
    </source>
</evidence>
<dbReference type="EMBL" id="HBGS01033148">
    <property type="protein sequence ID" value="CAD9435137.1"/>
    <property type="molecule type" value="Transcribed_RNA"/>
</dbReference>
<gene>
    <name evidence="3" type="ORF">DSPE1174_LOCUS17066</name>
</gene>
<feature type="signal peptide" evidence="1">
    <location>
        <begin position="1"/>
        <end position="16"/>
    </location>
</feature>